<dbReference type="Gene3D" id="3.90.1150.10">
    <property type="entry name" value="Aspartate Aminotransferase, domain 1"/>
    <property type="match status" value="1"/>
</dbReference>
<evidence type="ECO:0000259" key="5">
    <source>
        <dbReference type="Pfam" id="PF02347"/>
    </source>
</evidence>
<name>A0AAU7VP30_9FIRM</name>
<comment type="subunit">
    <text evidence="4">The glycine cleavage system is composed of four proteins: P, T, L and H. In this organism, the P 'protein' is a heterodimer of two subunits.</text>
</comment>
<comment type="catalytic activity">
    <reaction evidence="3 4">
        <text>N(6)-[(R)-lipoyl]-L-lysyl-[glycine-cleavage complex H protein] + glycine + H(+) = N(6)-[(R)-S(8)-aminomethyldihydrolipoyl]-L-lysyl-[glycine-cleavage complex H protein] + CO2</text>
        <dbReference type="Rhea" id="RHEA:24304"/>
        <dbReference type="Rhea" id="RHEA-COMP:10494"/>
        <dbReference type="Rhea" id="RHEA-COMP:10495"/>
        <dbReference type="ChEBI" id="CHEBI:15378"/>
        <dbReference type="ChEBI" id="CHEBI:16526"/>
        <dbReference type="ChEBI" id="CHEBI:57305"/>
        <dbReference type="ChEBI" id="CHEBI:83099"/>
        <dbReference type="ChEBI" id="CHEBI:83143"/>
        <dbReference type="EC" id="1.4.4.2"/>
    </reaction>
</comment>
<dbReference type="Pfam" id="PF02347">
    <property type="entry name" value="GDC-P"/>
    <property type="match status" value="1"/>
</dbReference>
<dbReference type="AlphaFoldDB" id="A0AAU7VP30"/>
<dbReference type="InterPro" id="IPR023010">
    <property type="entry name" value="GcvPA"/>
</dbReference>
<dbReference type="PIRSF" id="PIRSF006815">
    <property type="entry name" value="GcvPA"/>
    <property type="match status" value="1"/>
</dbReference>
<dbReference type="RefSeq" id="WP_350344548.1">
    <property type="nucleotide sequence ID" value="NZ_CP158367.1"/>
</dbReference>
<dbReference type="GO" id="GO:0019464">
    <property type="term" value="P:glycine decarboxylation via glycine cleavage system"/>
    <property type="evidence" value="ECO:0007669"/>
    <property type="project" value="UniProtKB-UniRule"/>
</dbReference>
<dbReference type="EC" id="1.4.4.2" evidence="4"/>
<evidence type="ECO:0000256" key="4">
    <source>
        <dbReference type="HAMAP-Rule" id="MF_00712"/>
    </source>
</evidence>
<dbReference type="InterPro" id="IPR015421">
    <property type="entry name" value="PyrdxlP-dep_Trfase_major"/>
</dbReference>
<dbReference type="InterPro" id="IPR015424">
    <property type="entry name" value="PyrdxlP-dep_Trfase"/>
</dbReference>
<reference evidence="6" key="2">
    <citation type="submission" date="2024-06" db="EMBL/GenBank/DDBJ databases">
        <authorList>
            <person name="Petrova K.O."/>
            <person name="Toshchakov S.V."/>
            <person name="Boltjanskaja Y.V."/>
            <person name="Kevbrin V."/>
        </authorList>
    </citation>
    <scope>NUCLEOTIDE SEQUENCE</scope>
    <source>
        <strain evidence="6">Z-910T</strain>
    </source>
</reference>
<dbReference type="InterPro" id="IPR015422">
    <property type="entry name" value="PyrdxlP-dep_Trfase_small"/>
</dbReference>
<protein>
    <recommendedName>
        <fullName evidence="4">Probable glycine dehydrogenase (decarboxylating) subunit 1</fullName>
        <ecNumber evidence="4">1.4.4.2</ecNumber>
    </recommendedName>
    <alternativeName>
        <fullName evidence="4">Glycine cleavage system P-protein subunit 1</fullName>
    </alternativeName>
    <alternativeName>
        <fullName evidence="4">Glycine decarboxylase subunit 1</fullName>
    </alternativeName>
    <alternativeName>
        <fullName evidence="4">Glycine dehydrogenase (aminomethyl-transferring) subunit 1</fullName>
    </alternativeName>
</protein>
<evidence type="ECO:0000313" key="6">
    <source>
        <dbReference type="EMBL" id="XBX75811.1"/>
    </source>
</evidence>
<evidence type="ECO:0000256" key="2">
    <source>
        <dbReference type="ARBA" id="ARBA00023002"/>
    </source>
</evidence>
<comment type="function">
    <text evidence="1 4">The glycine cleavage system catalyzes the degradation of glycine. The P protein binds the alpha-amino group of glycine through its pyridoxal phosphate cofactor; CO(2) is released and the remaining methylamine moiety is then transferred to the lipoamide cofactor of the H protein.</text>
</comment>
<dbReference type="NCBIfam" id="NF001696">
    <property type="entry name" value="PRK00451.1"/>
    <property type="match status" value="1"/>
</dbReference>
<dbReference type="InterPro" id="IPR020581">
    <property type="entry name" value="GDC_P"/>
</dbReference>
<dbReference type="GO" id="GO:0004375">
    <property type="term" value="F:glycine dehydrogenase (decarboxylating) activity"/>
    <property type="evidence" value="ECO:0007669"/>
    <property type="project" value="UniProtKB-EC"/>
</dbReference>
<dbReference type="HAMAP" id="MF_00712">
    <property type="entry name" value="GcvPA"/>
    <property type="match status" value="1"/>
</dbReference>
<accession>A0AAU7VP30</accession>
<keyword evidence="2 4" id="KW-0560">Oxidoreductase</keyword>
<organism evidence="6">
    <name type="scientific">Proteinivorax tanatarense</name>
    <dbReference type="NCBI Taxonomy" id="1260629"/>
    <lineage>
        <taxon>Bacteria</taxon>
        <taxon>Bacillati</taxon>
        <taxon>Bacillota</taxon>
        <taxon>Clostridia</taxon>
        <taxon>Eubacteriales</taxon>
        <taxon>Proteinivoracaceae</taxon>
        <taxon>Proteinivorax</taxon>
    </lineage>
</organism>
<dbReference type="EMBL" id="CP158367">
    <property type="protein sequence ID" value="XBX75811.1"/>
    <property type="molecule type" value="Genomic_DNA"/>
</dbReference>
<evidence type="ECO:0000256" key="3">
    <source>
        <dbReference type="ARBA" id="ARBA00049026"/>
    </source>
</evidence>
<proteinExistence type="inferred from homology"/>
<dbReference type="SUPFAM" id="SSF53383">
    <property type="entry name" value="PLP-dependent transferases"/>
    <property type="match status" value="1"/>
</dbReference>
<feature type="domain" description="Glycine cleavage system P-protein N-terminal" evidence="5">
    <location>
        <begin position="3"/>
        <end position="441"/>
    </location>
</feature>
<comment type="similarity">
    <text evidence="4">Belongs to the GcvP family. N-terminal subunit subfamily.</text>
</comment>
<dbReference type="InterPro" id="IPR049315">
    <property type="entry name" value="GDC-P_N"/>
</dbReference>
<sequence length="448" mass="49771">MNHRFIPKTHEERKEMLSEIGKSSVEELFSQIPKSLKMEKQLDIKGPMSELELTKHINTLASKNKIDDNTISFLGGGSYDHYIPSVIKHITGRSEFYTAYTPYQAEISQGVLQSIFEFQTMISRLTNMEVSNASMYDGATAAAEAMLMAKNKNKKGSVLISKAINPNYRKVLKTYAAQLGIELEEIDFDRETGQTNIAGLESKLESKIAGVIIQSPNYFGVIEEMEKIGEILKDHKALFIAVVDPISLAVLKRPGDYYADIAVGEGQSLGIAQSYGGPYLGFFSTTKKLMRKMPGRVVGKTRDKDGDTGFVLTLQTREQHIRRDKATSNICSNQALCALAATVYMSTMGKQGLKEVAAQSLQKAHYAKQKFSGIEGVTPLFTGPTFKEFALKLEKPEVTKDLEKHNIYIGVSLENDYPELSNSIISAVTEKRTSTEIEKTVKKWGEMA</sequence>
<dbReference type="PANTHER" id="PTHR42806:SF1">
    <property type="entry name" value="GLYCINE DEHYDROGENASE (DECARBOXYLATING)"/>
    <property type="match status" value="1"/>
</dbReference>
<dbReference type="PANTHER" id="PTHR42806">
    <property type="entry name" value="GLYCINE CLEAVAGE SYSTEM P-PROTEIN"/>
    <property type="match status" value="1"/>
</dbReference>
<gene>
    <name evidence="4 6" type="primary">gcvPA</name>
    <name evidence="6" type="ORF">PRVXT_000967</name>
</gene>
<dbReference type="GO" id="GO:0009116">
    <property type="term" value="P:nucleoside metabolic process"/>
    <property type="evidence" value="ECO:0007669"/>
    <property type="project" value="InterPro"/>
</dbReference>
<dbReference type="Gene3D" id="3.40.640.10">
    <property type="entry name" value="Type I PLP-dependent aspartate aminotransferase-like (Major domain)"/>
    <property type="match status" value="1"/>
</dbReference>
<evidence type="ECO:0000256" key="1">
    <source>
        <dbReference type="ARBA" id="ARBA00003788"/>
    </source>
</evidence>
<reference evidence="6" key="1">
    <citation type="journal article" date="2013" name="Extremophiles">
        <title>Proteinivorax tanatarense gen. nov., sp. nov., an anaerobic, haloalkaliphilic, proteolytic bacterium isolated from a decaying algal bloom, and proposal of Proteinivoraceae fam. nov.</title>
        <authorList>
            <person name="Kevbrin V."/>
            <person name="Boltyanskaya Y."/>
            <person name="Zhilina T."/>
            <person name="Kolganova T."/>
            <person name="Lavrentjeva E."/>
            <person name="Kuznetsov B."/>
        </authorList>
    </citation>
    <scope>NUCLEOTIDE SEQUENCE</scope>
    <source>
        <strain evidence="6">Z-910T</strain>
    </source>
</reference>
<dbReference type="CDD" id="cd00613">
    <property type="entry name" value="GDC-P"/>
    <property type="match status" value="1"/>
</dbReference>